<evidence type="ECO:0008006" key="4">
    <source>
        <dbReference type="Google" id="ProtNLM"/>
    </source>
</evidence>
<protein>
    <recommendedName>
        <fullName evidence="4">CRAL/TRIO N-terminal domain-containing protein</fullName>
    </recommendedName>
</protein>
<evidence type="ECO:0000313" key="3">
    <source>
        <dbReference type="Proteomes" id="UP001189429"/>
    </source>
</evidence>
<dbReference type="SUPFAM" id="SSF52087">
    <property type="entry name" value="CRAL/TRIO domain"/>
    <property type="match status" value="1"/>
</dbReference>
<organism evidence="2 3">
    <name type="scientific">Prorocentrum cordatum</name>
    <dbReference type="NCBI Taxonomy" id="2364126"/>
    <lineage>
        <taxon>Eukaryota</taxon>
        <taxon>Sar</taxon>
        <taxon>Alveolata</taxon>
        <taxon>Dinophyceae</taxon>
        <taxon>Prorocentrales</taxon>
        <taxon>Prorocentraceae</taxon>
        <taxon>Prorocentrum</taxon>
    </lineage>
</organism>
<accession>A0ABN9Y6E4</accession>
<comment type="caution">
    <text evidence="2">The sequence shown here is derived from an EMBL/GenBank/DDBJ whole genome shotgun (WGS) entry which is preliminary data.</text>
</comment>
<dbReference type="Gene3D" id="3.40.525.10">
    <property type="entry name" value="CRAL-TRIO lipid binding domain"/>
    <property type="match status" value="1"/>
</dbReference>
<keyword evidence="3" id="KW-1185">Reference proteome</keyword>
<reference evidence="2" key="1">
    <citation type="submission" date="2023-10" db="EMBL/GenBank/DDBJ databases">
        <authorList>
            <person name="Chen Y."/>
            <person name="Shah S."/>
            <person name="Dougan E. K."/>
            <person name="Thang M."/>
            <person name="Chan C."/>
        </authorList>
    </citation>
    <scope>NUCLEOTIDE SEQUENCE [LARGE SCALE GENOMIC DNA]</scope>
</reference>
<evidence type="ECO:0000256" key="1">
    <source>
        <dbReference type="SAM" id="MobiDB-lite"/>
    </source>
</evidence>
<name>A0ABN9Y6E4_9DINO</name>
<feature type="compositionally biased region" description="Basic residues" evidence="1">
    <location>
        <begin position="57"/>
        <end position="73"/>
    </location>
</feature>
<feature type="region of interest" description="Disordered" evidence="1">
    <location>
        <begin position="20"/>
        <end position="98"/>
    </location>
</feature>
<proteinExistence type="predicted"/>
<gene>
    <name evidence="2" type="ORF">PCOR1329_LOCUS82916</name>
</gene>
<dbReference type="InterPro" id="IPR036865">
    <property type="entry name" value="CRAL-TRIO_dom_sf"/>
</dbReference>
<evidence type="ECO:0000313" key="2">
    <source>
        <dbReference type="EMBL" id="CAK0908157.1"/>
    </source>
</evidence>
<sequence length="272" mass="29780">PFGLKLLMLEAQARARALTYPNAASPRPPASPPPLGPVARAVAPGESPRGGTACRAPRPRRCGARGPRARRARASPGGGAARAPATRAHRGRGRGPCPRSCPSTLRRCSWTLSSMDGPSAGALLEPTPEQAERCRQLREQAEGACGAIPGGARWCEEAELLRYVCARPTLEQSLALFREAMGWRREHVREWADGTVRDGSYGSEYASAITRGRGMPPWCSFLLERMPIQVYRGDQYGLPILYFALGRADFEGMKREVGIDRLRQYVVYCNDY</sequence>
<dbReference type="EMBL" id="CAUYUJ010021966">
    <property type="protein sequence ID" value="CAK0908157.1"/>
    <property type="molecule type" value="Genomic_DNA"/>
</dbReference>
<dbReference type="Proteomes" id="UP001189429">
    <property type="component" value="Unassembled WGS sequence"/>
</dbReference>
<feature type="compositionally biased region" description="Pro residues" evidence="1">
    <location>
        <begin position="26"/>
        <end position="36"/>
    </location>
</feature>
<feature type="non-terminal residue" evidence="2">
    <location>
        <position position="1"/>
    </location>
</feature>